<dbReference type="PANTHER" id="PTHR43861:SF5">
    <property type="entry name" value="BLL5978 PROTEIN"/>
    <property type="match status" value="1"/>
</dbReference>
<accession>A0ABT3A9S8</accession>
<dbReference type="InterPro" id="IPR029063">
    <property type="entry name" value="SAM-dependent_MTases_sf"/>
</dbReference>
<dbReference type="RefSeq" id="WP_263712723.1">
    <property type="nucleotide sequence ID" value="NZ_JAOWKX010000006.1"/>
</dbReference>
<protein>
    <submittedName>
        <fullName evidence="3">Class I SAM-dependent methyltransferase</fullName>
    </submittedName>
</protein>
<comment type="caution">
    <text evidence="3">The sequence shown here is derived from an EMBL/GenBank/DDBJ whole genome shotgun (WGS) entry which is preliminary data.</text>
</comment>
<keyword evidence="3" id="KW-0489">Methyltransferase</keyword>
<evidence type="ECO:0000313" key="4">
    <source>
        <dbReference type="Proteomes" id="UP001652504"/>
    </source>
</evidence>
<evidence type="ECO:0000313" key="3">
    <source>
        <dbReference type="EMBL" id="MCV2885431.1"/>
    </source>
</evidence>
<evidence type="ECO:0000259" key="2">
    <source>
        <dbReference type="Pfam" id="PF08484"/>
    </source>
</evidence>
<dbReference type="SUPFAM" id="SSF53335">
    <property type="entry name" value="S-adenosyl-L-methionine-dependent methyltransferases"/>
    <property type="match status" value="1"/>
</dbReference>
<dbReference type="Gene3D" id="3.40.50.720">
    <property type="entry name" value="NAD(P)-binding Rossmann-like Domain"/>
    <property type="match status" value="1"/>
</dbReference>
<dbReference type="Pfam" id="PF13489">
    <property type="entry name" value="Methyltransf_23"/>
    <property type="match status" value="1"/>
</dbReference>
<dbReference type="Gene3D" id="6.20.50.110">
    <property type="entry name" value="Methyltransferase, zinc-binding domain"/>
    <property type="match status" value="1"/>
</dbReference>
<dbReference type="Gene3D" id="3.40.50.150">
    <property type="entry name" value="Vaccinia Virus protein VP39"/>
    <property type="match status" value="1"/>
</dbReference>
<dbReference type="Proteomes" id="UP001652504">
    <property type="component" value="Unassembled WGS sequence"/>
</dbReference>
<sequence length="414" mass="46210">MNSCTGTAKFSCRNCNHAGQWQMADLGTMPPANAYIDSNSLSEERVYPLNVAVCEQCLLAQVTDVIDPSSIFTQYAYLSSFSKSWLEHAKKYVDEIQGQIKLDSTSLVIEAASNDGYLLKNFVDLGIPVLGIEPAKNIAAIANEKGIRTLNCFLNSESGRDIAAEYGKAELLIGNNVLAHVPDIRSFVSGIKQLLKKDGIATFEFPHLLSLIEQSQFDTIYHEHYSYLSLLFLRDMFASLGLKVFDAKRLSTHGGSLRIFVCHDDNHRAVTHSLESLQKLELTFGLDKKQTYDVFKSNIEKIKQELLSIIQNSKKTGLKIAAYGAAAKGNTLLNYCGITRQDIDFVVDKNPEKQNKLLPGSHIPIWGEAALAEYQPDIILILPWNLKDEIIEQLAYCKEWGAQFIVPIPYPELI</sequence>
<keyword evidence="4" id="KW-1185">Reference proteome</keyword>
<keyword evidence="3" id="KW-0808">Transferase</keyword>
<dbReference type="GO" id="GO:0032259">
    <property type="term" value="P:methylation"/>
    <property type="evidence" value="ECO:0007669"/>
    <property type="project" value="UniProtKB-KW"/>
</dbReference>
<dbReference type="GO" id="GO:0008168">
    <property type="term" value="F:methyltransferase activity"/>
    <property type="evidence" value="ECO:0007669"/>
    <property type="project" value="UniProtKB-KW"/>
</dbReference>
<feature type="domain" description="Methyltransferase putative zinc binding" evidence="1">
    <location>
        <begin position="12"/>
        <end position="72"/>
    </location>
</feature>
<dbReference type="InterPro" id="IPR013630">
    <property type="entry name" value="Methyltransf_Zn-bd_dom_put"/>
</dbReference>
<proteinExistence type="predicted"/>
<evidence type="ECO:0000259" key="1">
    <source>
        <dbReference type="Pfam" id="PF08421"/>
    </source>
</evidence>
<dbReference type="Pfam" id="PF08421">
    <property type="entry name" value="Methyltransf_13"/>
    <property type="match status" value="1"/>
</dbReference>
<dbReference type="InterPro" id="IPR038576">
    <property type="entry name" value="Methyltransf_Zn-bd_dom_put_sf"/>
</dbReference>
<gene>
    <name evidence="3" type="ORF">OE749_12070</name>
</gene>
<dbReference type="Pfam" id="PF08484">
    <property type="entry name" value="Methyltransf_14"/>
    <property type="match status" value="1"/>
</dbReference>
<name>A0ABT3A9S8_9ALTE</name>
<reference evidence="3 4" key="1">
    <citation type="submission" date="2022-10" db="EMBL/GenBank/DDBJ databases">
        <title>Aestuariibacter sp. AA17 isolated from Montipora capitata coral fragment.</title>
        <authorList>
            <person name="Emsley S.A."/>
            <person name="Pfannmuller K.M."/>
            <person name="Loughran R.M."/>
            <person name="Shlafstein M."/>
            <person name="Papke E."/>
            <person name="Saw J.H."/>
            <person name="Ushijima B."/>
            <person name="Videau P."/>
        </authorList>
    </citation>
    <scope>NUCLEOTIDE SEQUENCE [LARGE SCALE GENOMIC DNA]</scope>
    <source>
        <strain evidence="3 4">AA17</strain>
    </source>
</reference>
<dbReference type="PANTHER" id="PTHR43861">
    <property type="entry name" value="TRANS-ACONITATE 2-METHYLTRANSFERASE-RELATED"/>
    <property type="match status" value="1"/>
</dbReference>
<feature type="domain" description="C-methyltransferase" evidence="2">
    <location>
        <begin position="252"/>
        <end position="409"/>
    </location>
</feature>
<organism evidence="3 4">
    <name type="scientific">Fluctibacter corallii</name>
    <dbReference type="NCBI Taxonomy" id="2984329"/>
    <lineage>
        <taxon>Bacteria</taxon>
        <taxon>Pseudomonadati</taxon>
        <taxon>Pseudomonadota</taxon>
        <taxon>Gammaproteobacteria</taxon>
        <taxon>Alteromonadales</taxon>
        <taxon>Alteromonadaceae</taxon>
        <taxon>Fluctibacter</taxon>
    </lineage>
</organism>
<dbReference type="InterPro" id="IPR013691">
    <property type="entry name" value="MeTrfase_14"/>
</dbReference>
<dbReference type="EMBL" id="JAOWKX010000006">
    <property type="protein sequence ID" value="MCV2885431.1"/>
    <property type="molecule type" value="Genomic_DNA"/>
</dbReference>